<sequence length="146" mass="16792">MYRSTAVPHQNIFFKMGNVWPKKKNTFQVEFIIDDTRVITVLDDRTEGVCIPEGEYFLIPDVKYVDENNVGHFAYNVNSKEFDKCYLAKAGMLSNRLPMYAAKLSDEAIEFAVPHSKKGIKFFRCISPVSTITLDSSIIDYAFPRY</sequence>
<dbReference type="Proteomes" id="UP000625711">
    <property type="component" value="Unassembled WGS sequence"/>
</dbReference>
<keyword evidence="2" id="KW-1185">Reference proteome</keyword>
<protein>
    <submittedName>
        <fullName evidence="1">Uncharacterized protein</fullName>
    </submittedName>
</protein>
<gene>
    <name evidence="1" type="ORF">GWI33_016079</name>
</gene>
<accession>A0A834I1X0</accession>
<dbReference type="AlphaFoldDB" id="A0A834I1X0"/>
<evidence type="ECO:0000313" key="2">
    <source>
        <dbReference type="Proteomes" id="UP000625711"/>
    </source>
</evidence>
<name>A0A834I1X0_RHYFE</name>
<organism evidence="1 2">
    <name type="scientific">Rhynchophorus ferrugineus</name>
    <name type="common">Red palm weevil</name>
    <name type="synonym">Curculio ferrugineus</name>
    <dbReference type="NCBI Taxonomy" id="354439"/>
    <lineage>
        <taxon>Eukaryota</taxon>
        <taxon>Metazoa</taxon>
        <taxon>Ecdysozoa</taxon>
        <taxon>Arthropoda</taxon>
        <taxon>Hexapoda</taxon>
        <taxon>Insecta</taxon>
        <taxon>Pterygota</taxon>
        <taxon>Neoptera</taxon>
        <taxon>Endopterygota</taxon>
        <taxon>Coleoptera</taxon>
        <taxon>Polyphaga</taxon>
        <taxon>Cucujiformia</taxon>
        <taxon>Curculionidae</taxon>
        <taxon>Dryophthorinae</taxon>
        <taxon>Rhynchophorus</taxon>
    </lineage>
</organism>
<reference evidence="1" key="1">
    <citation type="submission" date="2020-08" db="EMBL/GenBank/DDBJ databases">
        <title>Genome sequencing and assembly of the red palm weevil Rhynchophorus ferrugineus.</title>
        <authorList>
            <person name="Dias G.B."/>
            <person name="Bergman C.M."/>
            <person name="Manee M."/>
        </authorList>
    </citation>
    <scope>NUCLEOTIDE SEQUENCE</scope>
    <source>
        <strain evidence="1">AA-2017</strain>
        <tissue evidence="1">Whole larva</tissue>
    </source>
</reference>
<evidence type="ECO:0000313" key="1">
    <source>
        <dbReference type="EMBL" id="KAF7270982.1"/>
    </source>
</evidence>
<dbReference type="EMBL" id="JAACXV010014029">
    <property type="protein sequence ID" value="KAF7270982.1"/>
    <property type="molecule type" value="Genomic_DNA"/>
</dbReference>
<proteinExistence type="predicted"/>
<comment type="caution">
    <text evidence="1">The sequence shown here is derived from an EMBL/GenBank/DDBJ whole genome shotgun (WGS) entry which is preliminary data.</text>
</comment>